<dbReference type="InterPro" id="IPR024932">
    <property type="entry name" value="ApbE"/>
</dbReference>
<comment type="cofactor">
    <cofactor evidence="1">
        <name>Mg(2+)</name>
        <dbReference type="ChEBI" id="CHEBI:18420"/>
    </cofactor>
</comment>
<proteinExistence type="predicted"/>
<evidence type="ECO:0000313" key="11">
    <source>
        <dbReference type="EMBL" id="OPG17693.1"/>
    </source>
</evidence>
<gene>
    <name evidence="11" type="ORF">B2M26_00660</name>
</gene>
<dbReference type="EMBL" id="MWPS01000001">
    <property type="protein sequence ID" value="OPG17693.1"/>
    <property type="molecule type" value="Genomic_DNA"/>
</dbReference>
<keyword evidence="5" id="KW-0808">Transferase</keyword>
<dbReference type="EC" id="2.7.1.180" evidence="2"/>
<comment type="caution">
    <text evidence="11">The sequence shown here is derived from an EMBL/GenBank/DDBJ whole genome shotgun (WGS) entry which is preliminary data.</text>
</comment>
<dbReference type="GO" id="GO:0046872">
    <property type="term" value="F:metal ion binding"/>
    <property type="evidence" value="ECO:0007669"/>
    <property type="project" value="UniProtKB-KW"/>
</dbReference>
<dbReference type="Pfam" id="PF02424">
    <property type="entry name" value="ApbE"/>
    <property type="match status" value="1"/>
</dbReference>
<protein>
    <recommendedName>
        <fullName evidence="3">FAD:protein FMN transferase</fullName>
        <ecNumber evidence="2">2.7.1.180</ecNumber>
    </recommendedName>
    <alternativeName>
        <fullName evidence="9">Flavin transferase</fullName>
    </alternativeName>
</protein>
<dbReference type="PANTHER" id="PTHR30040:SF2">
    <property type="entry name" value="FAD:PROTEIN FMN TRANSFERASE"/>
    <property type="match status" value="1"/>
</dbReference>
<dbReference type="GO" id="GO:0016740">
    <property type="term" value="F:transferase activity"/>
    <property type="evidence" value="ECO:0007669"/>
    <property type="project" value="UniProtKB-KW"/>
</dbReference>
<evidence type="ECO:0000256" key="5">
    <source>
        <dbReference type="ARBA" id="ARBA00022679"/>
    </source>
</evidence>
<keyword evidence="8" id="KW-0460">Magnesium</keyword>
<evidence type="ECO:0000256" key="3">
    <source>
        <dbReference type="ARBA" id="ARBA00016337"/>
    </source>
</evidence>
<dbReference type="Gene3D" id="3.10.520.10">
    <property type="entry name" value="ApbE-like domains"/>
    <property type="match status" value="1"/>
</dbReference>
<dbReference type="Proteomes" id="UP000190229">
    <property type="component" value="Unassembled WGS sequence"/>
</dbReference>
<dbReference type="AlphaFoldDB" id="A0A1V4EXN2"/>
<dbReference type="SUPFAM" id="SSF143631">
    <property type="entry name" value="ApbE-like"/>
    <property type="match status" value="1"/>
</dbReference>
<evidence type="ECO:0000256" key="9">
    <source>
        <dbReference type="ARBA" id="ARBA00031306"/>
    </source>
</evidence>
<evidence type="ECO:0000256" key="10">
    <source>
        <dbReference type="ARBA" id="ARBA00048540"/>
    </source>
</evidence>
<evidence type="ECO:0000256" key="1">
    <source>
        <dbReference type="ARBA" id="ARBA00001946"/>
    </source>
</evidence>
<evidence type="ECO:0000256" key="4">
    <source>
        <dbReference type="ARBA" id="ARBA00022630"/>
    </source>
</evidence>
<keyword evidence="6" id="KW-0479">Metal-binding</keyword>
<keyword evidence="4" id="KW-0285">Flavoprotein</keyword>
<evidence type="ECO:0000256" key="7">
    <source>
        <dbReference type="ARBA" id="ARBA00022827"/>
    </source>
</evidence>
<evidence type="ECO:0000313" key="12">
    <source>
        <dbReference type="Proteomes" id="UP000190229"/>
    </source>
</evidence>
<comment type="catalytic activity">
    <reaction evidence="10">
        <text>L-threonyl-[protein] + FAD = FMN-L-threonyl-[protein] + AMP + H(+)</text>
        <dbReference type="Rhea" id="RHEA:36847"/>
        <dbReference type="Rhea" id="RHEA-COMP:11060"/>
        <dbReference type="Rhea" id="RHEA-COMP:11061"/>
        <dbReference type="ChEBI" id="CHEBI:15378"/>
        <dbReference type="ChEBI" id="CHEBI:30013"/>
        <dbReference type="ChEBI" id="CHEBI:57692"/>
        <dbReference type="ChEBI" id="CHEBI:74257"/>
        <dbReference type="ChEBI" id="CHEBI:456215"/>
        <dbReference type="EC" id="2.7.1.180"/>
    </reaction>
</comment>
<evidence type="ECO:0000256" key="8">
    <source>
        <dbReference type="ARBA" id="ARBA00022842"/>
    </source>
</evidence>
<dbReference type="PANTHER" id="PTHR30040">
    <property type="entry name" value="THIAMINE BIOSYNTHESIS LIPOPROTEIN APBE"/>
    <property type="match status" value="1"/>
</dbReference>
<keyword evidence="12" id="KW-1185">Reference proteome</keyword>
<sequence>MRHFPFFYLQILFYTQYTLRSTHNRWSVTMSMPIHERSFQAMNTTFSLRIDRSYAARSLPQSDNPDEFLKKLEREIMHIEATLSRFRADSELTRLNHSIGTPLRISPLMREMLTQTNEAHLRSGGAFDPRILPSLHQVGYPGAPLPEHVLRASIEQGHPLLTWLTMDEVILHAPIDLGGIAKGFTADRMLQRLLDTYEGEMCGAIVNAGGDIAILGTQSTGELYQLGVQHPHRQNELAAALRLPETPCGLCTSATWKRRFSQGDHVMHHLIDPKTGVSIDTDILAVTVLGARAVTAEVDTKRIFLRDPHLDRERTAYLTFRTAPEGNGIHATCSAPMKKHLTWSAPDVHWRDE</sequence>
<evidence type="ECO:0000256" key="2">
    <source>
        <dbReference type="ARBA" id="ARBA00011955"/>
    </source>
</evidence>
<reference evidence="11 12" key="1">
    <citation type="submission" date="2017-02" db="EMBL/GenBank/DDBJ databases">
        <title>Draft genome of Acidibacillus ferrooxidans Huett2.</title>
        <authorList>
            <person name="Schopf S."/>
        </authorList>
    </citation>
    <scope>NUCLEOTIDE SEQUENCE [LARGE SCALE GENOMIC DNA]</scope>
    <source>
        <strain evidence="11 12">Huett2</strain>
    </source>
</reference>
<name>A0A1V4EXN2_9BACL</name>
<organism evidence="11 12">
    <name type="scientific">Ferroacidibacillus organovorans</name>
    <dbReference type="NCBI Taxonomy" id="1765683"/>
    <lineage>
        <taxon>Bacteria</taxon>
        <taxon>Bacillati</taxon>
        <taxon>Bacillota</taxon>
        <taxon>Bacilli</taxon>
        <taxon>Bacillales</taxon>
        <taxon>Alicyclobacillaceae</taxon>
        <taxon>Ferroacidibacillus</taxon>
    </lineage>
</organism>
<accession>A0A1V4EXN2</accession>
<dbReference type="InterPro" id="IPR003374">
    <property type="entry name" value="ApbE-like_sf"/>
</dbReference>
<evidence type="ECO:0000256" key="6">
    <source>
        <dbReference type="ARBA" id="ARBA00022723"/>
    </source>
</evidence>
<keyword evidence="7" id="KW-0274">FAD</keyword>